<dbReference type="SUPFAM" id="SSF109998">
    <property type="entry name" value="Triger factor/SurA peptide-binding domain-like"/>
    <property type="match status" value="1"/>
</dbReference>
<feature type="domain" description="Trigger factor C-terminal" evidence="8">
    <location>
        <begin position="349"/>
        <end position="506"/>
    </location>
</feature>
<reference evidence="9" key="2">
    <citation type="submission" date="2020-11" db="EMBL/GenBank/DDBJ databases">
        <authorList>
            <person name="Cecchin M."/>
            <person name="Marcolungo L."/>
            <person name="Rossato M."/>
            <person name="Girolomoni L."/>
            <person name="Cosentino E."/>
            <person name="Cuine S."/>
            <person name="Li-Beisson Y."/>
            <person name="Delledonne M."/>
            <person name="Ballottari M."/>
        </authorList>
    </citation>
    <scope>NUCLEOTIDE SEQUENCE</scope>
    <source>
        <strain evidence="9">211/11P</strain>
        <tissue evidence="9">Whole cell</tissue>
    </source>
</reference>
<keyword evidence="4" id="KW-0697">Rotamase</keyword>
<dbReference type="InterPro" id="IPR036611">
    <property type="entry name" value="Trigger_fac_ribosome-bd_sf"/>
</dbReference>
<gene>
    <name evidence="9" type="ORF">D9Q98_001281</name>
</gene>
<comment type="caution">
    <text evidence="9">The sequence shown here is derived from an EMBL/GenBank/DDBJ whole genome shotgun (WGS) entry which is preliminary data.</text>
</comment>
<dbReference type="GO" id="GO:0043335">
    <property type="term" value="P:protein unfolding"/>
    <property type="evidence" value="ECO:0007669"/>
    <property type="project" value="TreeGrafter"/>
</dbReference>
<accession>A0A9D4Z2I1</accession>
<evidence type="ECO:0000259" key="7">
    <source>
        <dbReference type="Pfam" id="PF05697"/>
    </source>
</evidence>
<dbReference type="Gene3D" id="3.30.70.1050">
    <property type="entry name" value="Trigger factor ribosome-binding domain"/>
    <property type="match status" value="1"/>
</dbReference>
<evidence type="ECO:0000256" key="6">
    <source>
        <dbReference type="ARBA" id="ARBA00023235"/>
    </source>
</evidence>
<dbReference type="Pfam" id="PF05698">
    <property type="entry name" value="Trigger_C"/>
    <property type="match status" value="1"/>
</dbReference>
<dbReference type="HAMAP" id="MF_00303">
    <property type="entry name" value="Trigger_factor_Tig"/>
    <property type="match status" value="1"/>
</dbReference>
<evidence type="ECO:0000256" key="2">
    <source>
        <dbReference type="ARBA" id="ARBA00005464"/>
    </source>
</evidence>
<evidence type="ECO:0000313" key="10">
    <source>
        <dbReference type="Proteomes" id="UP001055712"/>
    </source>
</evidence>
<dbReference type="InterPro" id="IPR046357">
    <property type="entry name" value="PPIase_dom_sf"/>
</dbReference>
<keyword evidence="6" id="KW-0413">Isomerase</keyword>
<keyword evidence="5" id="KW-0143">Chaperone</keyword>
<sequence>MYTTTGSLTTRAVPNVHVALRQPAIGQAVSRPLTTSRRTVKAAARKQQLRRAPADRDAKVAVAVPAEEEVTVREEKLDACGTRLHITVSAQKCKQAYKKVMDDFRREANVAGYRKGKAPDSALLAQVGGMGPVANSALSEVLEPAVAAAMKPYEGVAVPESERIEQNADELESLFSTDNGFTFSIRFDAVPRLSWKTPYRELEVSVEAGDAADDAAEVERRLLSLRKGQAKLKVVADRGLQPGDLAIVDFGASRVDTGEELIGATRQSMRLDTDDADTTFLPGIVAIITGMRAGEEREAPLTFPTDEAFQPAMLRGVEAKIKIKMTELFTYDMPELSDEWASTILTGGSLEAVRQRLLESLQAERAAEQRERIADAFTSVIGKAVDCEIPESLLNELGSQQYSTTLNQLLAKGQLNFESVQQLATPELAQQFVASRRDELLELQRSLLGFEDIALQEGLKPSESEIEAEFATAAQQFTEQRQEFDAERLREQVFETVQANKVMAWLNDNCKINYLPPQKA</sequence>
<organism evidence="9 10">
    <name type="scientific">Chlorella vulgaris</name>
    <name type="common">Green alga</name>
    <dbReference type="NCBI Taxonomy" id="3077"/>
    <lineage>
        <taxon>Eukaryota</taxon>
        <taxon>Viridiplantae</taxon>
        <taxon>Chlorophyta</taxon>
        <taxon>core chlorophytes</taxon>
        <taxon>Trebouxiophyceae</taxon>
        <taxon>Chlorellales</taxon>
        <taxon>Chlorellaceae</taxon>
        <taxon>Chlorella clade</taxon>
        <taxon>Chlorella</taxon>
    </lineage>
</organism>
<dbReference type="GO" id="GO:0003755">
    <property type="term" value="F:peptidyl-prolyl cis-trans isomerase activity"/>
    <property type="evidence" value="ECO:0007669"/>
    <property type="project" value="UniProtKB-KW"/>
</dbReference>
<dbReference type="GO" id="GO:0051083">
    <property type="term" value="P:'de novo' cotranslational protein folding"/>
    <property type="evidence" value="ECO:0007669"/>
    <property type="project" value="TreeGrafter"/>
</dbReference>
<dbReference type="InterPro" id="IPR008880">
    <property type="entry name" value="Trigger_fac_C"/>
</dbReference>
<evidence type="ECO:0000256" key="5">
    <source>
        <dbReference type="ARBA" id="ARBA00023186"/>
    </source>
</evidence>
<reference evidence="9" key="1">
    <citation type="journal article" date="2019" name="Plant J.">
        <title>Chlorella vulgaris genome assembly and annotation reveals the molecular basis for metabolic acclimation to high light conditions.</title>
        <authorList>
            <person name="Cecchin M."/>
            <person name="Marcolungo L."/>
            <person name="Rossato M."/>
            <person name="Girolomoni L."/>
            <person name="Cosentino E."/>
            <person name="Cuine S."/>
            <person name="Li-Beisson Y."/>
            <person name="Delledonne M."/>
            <person name="Ballottari M."/>
        </authorList>
    </citation>
    <scope>NUCLEOTIDE SEQUENCE</scope>
    <source>
        <strain evidence="9">211/11P</strain>
    </source>
</reference>
<dbReference type="GO" id="GO:0044183">
    <property type="term" value="F:protein folding chaperone"/>
    <property type="evidence" value="ECO:0007669"/>
    <property type="project" value="TreeGrafter"/>
</dbReference>
<dbReference type="InterPro" id="IPR027304">
    <property type="entry name" value="Trigger_fact/SurA_dom_sf"/>
</dbReference>
<protein>
    <recommendedName>
        <fullName evidence="3">peptidylprolyl isomerase</fullName>
        <ecNumber evidence="3">5.2.1.8</ecNumber>
    </recommendedName>
</protein>
<dbReference type="Pfam" id="PF05697">
    <property type="entry name" value="Trigger_N"/>
    <property type="match status" value="1"/>
</dbReference>
<dbReference type="SUPFAM" id="SSF102735">
    <property type="entry name" value="Trigger factor ribosome-binding domain"/>
    <property type="match status" value="1"/>
</dbReference>
<dbReference type="InterPro" id="IPR037041">
    <property type="entry name" value="Trigger_fac_C_sf"/>
</dbReference>
<dbReference type="NCBIfam" id="TIGR00115">
    <property type="entry name" value="tig"/>
    <property type="match status" value="1"/>
</dbReference>
<dbReference type="InterPro" id="IPR008881">
    <property type="entry name" value="Trigger_fac_ribosome-bd_bac"/>
</dbReference>
<dbReference type="GO" id="GO:0015031">
    <property type="term" value="P:protein transport"/>
    <property type="evidence" value="ECO:0007669"/>
    <property type="project" value="InterPro"/>
</dbReference>
<evidence type="ECO:0000259" key="8">
    <source>
        <dbReference type="Pfam" id="PF05698"/>
    </source>
</evidence>
<name>A0A9D4Z2I1_CHLVU</name>
<feature type="domain" description="Trigger factor ribosome-binding bacterial" evidence="7">
    <location>
        <begin position="72"/>
        <end position="221"/>
    </location>
</feature>
<evidence type="ECO:0000256" key="3">
    <source>
        <dbReference type="ARBA" id="ARBA00013194"/>
    </source>
</evidence>
<dbReference type="Gene3D" id="1.10.3120.10">
    <property type="entry name" value="Trigger factor, C-terminal domain"/>
    <property type="match status" value="1"/>
</dbReference>
<comment type="catalytic activity">
    <reaction evidence="1">
        <text>[protein]-peptidylproline (omega=180) = [protein]-peptidylproline (omega=0)</text>
        <dbReference type="Rhea" id="RHEA:16237"/>
        <dbReference type="Rhea" id="RHEA-COMP:10747"/>
        <dbReference type="Rhea" id="RHEA-COMP:10748"/>
        <dbReference type="ChEBI" id="CHEBI:83833"/>
        <dbReference type="ChEBI" id="CHEBI:83834"/>
        <dbReference type="EC" id="5.2.1.8"/>
    </reaction>
</comment>
<dbReference type="OrthoDB" id="3366at2759"/>
<dbReference type="PANTHER" id="PTHR30560:SF3">
    <property type="entry name" value="TRIGGER FACTOR-LIKE PROTEIN TIG, CHLOROPLASTIC"/>
    <property type="match status" value="1"/>
</dbReference>
<dbReference type="Gene3D" id="3.10.50.40">
    <property type="match status" value="1"/>
</dbReference>
<evidence type="ECO:0000313" key="9">
    <source>
        <dbReference type="EMBL" id="KAI3438864.1"/>
    </source>
</evidence>
<evidence type="ECO:0000256" key="4">
    <source>
        <dbReference type="ARBA" id="ARBA00023110"/>
    </source>
</evidence>
<dbReference type="InterPro" id="IPR005215">
    <property type="entry name" value="Trig_fac"/>
</dbReference>
<dbReference type="Proteomes" id="UP001055712">
    <property type="component" value="Unassembled WGS sequence"/>
</dbReference>
<dbReference type="GO" id="GO:0043022">
    <property type="term" value="F:ribosome binding"/>
    <property type="evidence" value="ECO:0007669"/>
    <property type="project" value="TreeGrafter"/>
</dbReference>
<dbReference type="PANTHER" id="PTHR30560">
    <property type="entry name" value="TRIGGER FACTOR CHAPERONE AND PEPTIDYL-PROLYL CIS/TRANS ISOMERASE"/>
    <property type="match status" value="1"/>
</dbReference>
<evidence type="ECO:0000256" key="1">
    <source>
        <dbReference type="ARBA" id="ARBA00000971"/>
    </source>
</evidence>
<comment type="similarity">
    <text evidence="2">Belongs to the FKBP-type PPIase family. Tig subfamily.</text>
</comment>
<proteinExistence type="inferred from homology"/>
<dbReference type="AlphaFoldDB" id="A0A9D4Z2I1"/>
<dbReference type="EC" id="5.2.1.8" evidence="3"/>
<keyword evidence="10" id="KW-1185">Reference proteome</keyword>
<dbReference type="EMBL" id="SIDB01000001">
    <property type="protein sequence ID" value="KAI3438864.1"/>
    <property type="molecule type" value="Genomic_DNA"/>
</dbReference>